<accession>A0ACB9MJF2</accession>
<dbReference type="Proteomes" id="UP000828941">
    <property type="component" value="Chromosome 9"/>
</dbReference>
<protein>
    <submittedName>
        <fullName evidence="1">Uncharacterized protein</fullName>
    </submittedName>
</protein>
<dbReference type="EMBL" id="CM039434">
    <property type="protein sequence ID" value="KAI4323808.1"/>
    <property type="molecule type" value="Genomic_DNA"/>
</dbReference>
<keyword evidence="2" id="KW-1185">Reference proteome</keyword>
<evidence type="ECO:0000313" key="2">
    <source>
        <dbReference type="Proteomes" id="UP000828941"/>
    </source>
</evidence>
<sequence length="359" mass="40065">MMEYPFAHEQTIGKKKIIISFLQSYEERGSNNASVSVIVGRSKSRNTFLADNVYGDATVMDSFDIRGWVEFEDKLDAPSLTKCILKSLNSDFCDDDDLQTLMAQLHECLSGWKSMLVFDGFDSFQNWEILLKCLEAAERGSSIVLTASKADIIEIGDCIVFTDHNVVSVSEAVHVDLNSSDLPDNQFVWKTLHCTSSYYLKKQPNMILKEEVHEIAADELIEGLAYASEPQSLPTHANLATKSGDDSETDHQEASAVEIEGVVDDETETSSDQDTLDFLSYVTISVSDVSQLRESPQRLHSLRIVECHILESLAAELKSESLNLSELYMIDCGSLKDFVDKSYCTSLTPLTFSISQKCR</sequence>
<comment type="caution">
    <text evidence="1">The sequence shown here is derived from an EMBL/GenBank/DDBJ whole genome shotgun (WGS) entry which is preliminary data.</text>
</comment>
<organism evidence="1 2">
    <name type="scientific">Bauhinia variegata</name>
    <name type="common">Purple orchid tree</name>
    <name type="synonym">Phanera variegata</name>
    <dbReference type="NCBI Taxonomy" id="167791"/>
    <lineage>
        <taxon>Eukaryota</taxon>
        <taxon>Viridiplantae</taxon>
        <taxon>Streptophyta</taxon>
        <taxon>Embryophyta</taxon>
        <taxon>Tracheophyta</taxon>
        <taxon>Spermatophyta</taxon>
        <taxon>Magnoliopsida</taxon>
        <taxon>eudicotyledons</taxon>
        <taxon>Gunneridae</taxon>
        <taxon>Pentapetalae</taxon>
        <taxon>rosids</taxon>
        <taxon>fabids</taxon>
        <taxon>Fabales</taxon>
        <taxon>Fabaceae</taxon>
        <taxon>Cercidoideae</taxon>
        <taxon>Cercideae</taxon>
        <taxon>Bauhiniinae</taxon>
        <taxon>Bauhinia</taxon>
    </lineage>
</organism>
<name>A0ACB9MJF2_BAUVA</name>
<proteinExistence type="predicted"/>
<reference evidence="1 2" key="1">
    <citation type="journal article" date="2022" name="DNA Res.">
        <title>Chromosomal-level genome assembly of the orchid tree Bauhinia variegata (Leguminosae; Cercidoideae) supports the allotetraploid origin hypothesis of Bauhinia.</title>
        <authorList>
            <person name="Zhong Y."/>
            <person name="Chen Y."/>
            <person name="Zheng D."/>
            <person name="Pang J."/>
            <person name="Liu Y."/>
            <person name="Luo S."/>
            <person name="Meng S."/>
            <person name="Qian L."/>
            <person name="Wei D."/>
            <person name="Dai S."/>
            <person name="Zhou R."/>
        </authorList>
    </citation>
    <scope>NUCLEOTIDE SEQUENCE [LARGE SCALE GENOMIC DNA]</scope>
    <source>
        <strain evidence="1">BV-YZ2020</strain>
    </source>
</reference>
<evidence type="ECO:0000313" key="1">
    <source>
        <dbReference type="EMBL" id="KAI4323808.1"/>
    </source>
</evidence>
<gene>
    <name evidence="1" type="ORF">L6164_023388</name>
</gene>